<keyword evidence="10" id="KW-1185">Reference proteome</keyword>
<evidence type="ECO:0000313" key="11">
    <source>
        <dbReference type="Proteomes" id="UP000054826"/>
    </source>
</evidence>
<evidence type="ECO:0000313" key="8">
    <source>
        <dbReference type="EMBL" id="KRZ27806.1"/>
    </source>
</evidence>
<proteinExistence type="predicted"/>
<keyword evidence="1" id="KW-0808">Transferase</keyword>
<keyword evidence="4" id="KW-0378">Hydrolase</keyword>
<dbReference type="PROSITE" id="PS50158">
    <property type="entry name" value="ZF_CCHC"/>
    <property type="match status" value="1"/>
</dbReference>
<evidence type="ECO:0000256" key="6">
    <source>
        <dbReference type="SAM" id="MobiDB-lite"/>
    </source>
</evidence>
<dbReference type="GO" id="GO:0003676">
    <property type="term" value="F:nucleic acid binding"/>
    <property type="evidence" value="ECO:0007669"/>
    <property type="project" value="InterPro"/>
</dbReference>
<dbReference type="GO" id="GO:0019899">
    <property type="term" value="F:enzyme binding"/>
    <property type="evidence" value="ECO:0007669"/>
    <property type="project" value="UniProtKB-ARBA"/>
</dbReference>
<feature type="region of interest" description="Disordered" evidence="6">
    <location>
        <begin position="570"/>
        <end position="627"/>
    </location>
</feature>
<dbReference type="PANTHER" id="PTHR37984:SF5">
    <property type="entry name" value="PROTEIN NYNRIN-LIKE"/>
    <property type="match status" value="1"/>
</dbReference>
<evidence type="ECO:0000259" key="7">
    <source>
        <dbReference type="PROSITE" id="PS50158"/>
    </source>
</evidence>
<name>A0A0V1IYI8_TRIPS</name>
<dbReference type="InterPro" id="IPR050951">
    <property type="entry name" value="Retrovirus_Pol_polyprotein"/>
</dbReference>
<keyword evidence="2" id="KW-0548">Nucleotidyltransferase</keyword>
<dbReference type="PANTHER" id="PTHR37984">
    <property type="entry name" value="PROTEIN CBG26694"/>
    <property type="match status" value="1"/>
</dbReference>
<dbReference type="GO" id="GO:0008270">
    <property type="term" value="F:zinc ion binding"/>
    <property type="evidence" value="ECO:0007669"/>
    <property type="project" value="UniProtKB-KW"/>
</dbReference>
<dbReference type="Gene3D" id="2.40.70.10">
    <property type="entry name" value="Acid Proteases"/>
    <property type="match status" value="1"/>
</dbReference>
<evidence type="ECO:0000256" key="4">
    <source>
        <dbReference type="ARBA" id="ARBA00022759"/>
    </source>
</evidence>
<dbReference type="SUPFAM" id="SSF50630">
    <property type="entry name" value="Acid proteases"/>
    <property type="match status" value="1"/>
</dbReference>
<dbReference type="InterPro" id="IPR036875">
    <property type="entry name" value="Znf_CCHC_sf"/>
</dbReference>
<dbReference type="Proteomes" id="UP000054826">
    <property type="component" value="Unassembled WGS sequence"/>
</dbReference>
<dbReference type="Gene3D" id="3.10.10.10">
    <property type="entry name" value="HIV Type 1 Reverse Transcriptase, subunit A, domain 1"/>
    <property type="match status" value="1"/>
</dbReference>
<evidence type="ECO:0000313" key="9">
    <source>
        <dbReference type="EMBL" id="KRZ39207.1"/>
    </source>
</evidence>
<evidence type="ECO:0000256" key="5">
    <source>
        <dbReference type="PROSITE-ProRule" id="PRU00047"/>
    </source>
</evidence>
<dbReference type="EMBL" id="JYDV01000037">
    <property type="protein sequence ID" value="KRZ39207.1"/>
    <property type="molecule type" value="Genomic_DNA"/>
</dbReference>
<gene>
    <name evidence="8" type="ORF">T4B_11301</name>
    <name evidence="9" type="ORF">T4C_9874</name>
</gene>
<dbReference type="InterPro" id="IPR021109">
    <property type="entry name" value="Peptidase_aspartic_dom_sf"/>
</dbReference>
<comment type="caution">
    <text evidence="8">The sequence shown here is derived from an EMBL/GenBank/DDBJ whole genome shotgun (WGS) entry which is preliminary data.</text>
</comment>
<dbReference type="GO" id="GO:0016779">
    <property type="term" value="F:nucleotidyltransferase activity"/>
    <property type="evidence" value="ECO:0007669"/>
    <property type="project" value="UniProtKB-KW"/>
</dbReference>
<protein>
    <recommendedName>
        <fullName evidence="7">CCHC-type domain-containing protein</fullName>
    </recommendedName>
</protein>
<feature type="domain" description="CCHC-type" evidence="7">
    <location>
        <begin position="228"/>
        <end position="243"/>
    </location>
</feature>
<accession>A0A0V1IYI8</accession>
<dbReference type="InterPro" id="IPR043502">
    <property type="entry name" value="DNA/RNA_pol_sf"/>
</dbReference>
<evidence type="ECO:0000313" key="10">
    <source>
        <dbReference type="Proteomes" id="UP000054805"/>
    </source>
</evidence>
<dbReference type="SUPFAM" id="SSF57756">
    <property type="entry name" value="Retrovirus zinc finger-like domains"/>
    <property type="match status" value="1"/>
</dbReference>
<evidence type="ECO:0000256" key="1">
    <source>
        <dbReference type="ARBA" id="ARBA00022679"/>
    </source>
</evidence>
<dbReference type="GO" id="GO:0004519">
    <property type="term" value="F:endonuclease activity"/>
    <property type="evidence" value="ECO:0007669"/>
    <property type="project" value="UniProtKB-KW"/>
</dbReference>
<evidence type="ECO:0000256" key="2">
    <source>
        <dbReference type="ARBA" id="ARBA00022695"/>
    </source>
</evidence>
<keyword evidence="3" id="KW-0540">Nuclease</keyword>
<keyword evidence="5" id="KW-0479">Metal-binding</keyword>
<dbReference type="Proteomes" id="UP000054805">
    <property type="component" value="Unassembled WGS sequence"/>
</dbReference>
<keyword evidence="4" id="KW-0255">Endonuclease</keyword>
<dbReference type="Gene3D" id="3.30.70.270">
    <property type="match status" value="1"/>
</dbReference>
<keyword evidence="5" id="KW-0862">Zinc</keyword>
<keyword evidence="5" id="KW-0863">Zinc-finger</keyword>
<organism evidence="8 10">
    <name type="scientific">Trichinella pseudospiralis</name>
    <name type="common">Parasitic roundworm</name>
    <dbReference type="NCBI Taxonomy" id="6337"/>
    <lineage>
        <taxon>Eukaryota</taxon>
        <taxon>Metazoa</taxon>
        <taxon>Ecdysozoa</taxon>
        <taxon>Nematoda</taxon>
        <taxon>Enoplea</taxon>
        <taxon>Dorylaimia</taxon>
        <taxon>Trichinellida</taxon>
        <taxon>Trichinellidae</taxon>
        <taxon>Trichinella</taxon>
    </lineage>
</organism>
<dbReference type="InterPro" id="IPR001878">
    <property type="entry name" value="Znf_CCHC"/>
</dbReference>
<dbReference type="EMBL" id="JYDS01000066">
    <property type="protein sequence ID" value="KRZ27806.1"/>
    <property type="molecule type" value="Genomic_DNA"/>
</dbReference>
<dbReference type="AlphaFoldDB" id="A0A0V1IYI8"/>
<sequence length="726" mass="80843">MWRNTPIYWSGGDHRGSQATPPGGSLHWGPVRELALRGVGTAGYGLLTAFSPGMDPTEWLDTVEDFFLVNDVPSARQVASARLLMTEAVRRELFPPGSAWDISWQELRRRLLDTYDNNDKVAEVGRRSGKAKSELVSRFILDLTSKKLHRELRLREPATLTKVRQLTERLSEIEKEIKEERRRAVNDDATESVGLAKAVDGLARRLEKMETAQDRPFRVRSTRRPTECFQCGGLGQFRRDCPQLRTRTWPARALNNGHGDRRLLAMAELQAGNAPSVAGKLNGLEISLLLDIGAVVSVVPLSIWHNSTGGGPLEAAGGSIRLGDGRRMRLCGQGTLPLQVGSWRGRIHVAVVESLVVPGILGTNFLDQYVKLIDWRAGEMTMTDDSKVRIVHKLAQATRPGIGCTWTTARPREVPGALVDGAEYSAQSKRGLRSLLRRYGRVISCGEGDLGRTRLVQQRIETRGAQPVKFSPRRLPQAQRETVDRLIREMLQAGDGSPRFCVDYRRLNAVTRVDAQPIPRIDDVPRHAVRTLQRPGDALAIDGKSAEGADVENVLRLSRRHHCLWKDRRGAPRSLGRGAGPPTVSRAEDQAREVPTNAAECTLPGPRRNAARGWYRPREDSSRPKVAHAQMRVANPLHALTKKGEKWHWGPKEEEAFTRLKEAMVSPLSWATQISTSPSSLMWTPVKTPSEQCCPNKGGRTHPADRYNSNTLKLFHSLLCFKVFKG</sequence>
<dbReference type="InterPro" id="IPR043128">
    <property type="entry name" value="Rev_trsase/Diguanyl_cyclase"/>
</dbReference>
<evidence type="ECO:0000256" key="3">
    <source>
        <dbReference type="ARBA" id="ARBA00022722"/>
    </source>
</evidence>
<dbReference type="SUPFAM" id="SSF56672">
    <property type="entry name" value="DNA/RNA polymerases"/>
    <property type="match status" value="1"/>
</dbReference>
<reference evidence="10 11" key="1">
    <citation type="submission" date="2015-01" db="EMBL/GenBank/DDBJ databases">
        <title>Evolution of Trichinella species and genotypes.</title>
        <authorList>
            <person name="Korhonen P.K."/>
            <person name="Edoardo P."/>
            <person name="Giuseppe L.R."/>
            <person name="Gasser R.B."/>
        </authorList>
    </citation>
    <scope>NUCLEOTIDE SEQUENCE [LARGE SCALE GENOMIC DNA]</scope>
    <source>
        <strain evidence="9">ISS176</strain>
        <strain evidence="8">ISS588</strain>
    </source>
</reference>